<evidence type="ECO:0000259" key="2">
    <source>
        <dbReference type="PROSITE" id="PS50858"/>
    </source>
</evidence>
<proteinExistence type="predicted"/>
<accession>A0A8J4PMZ6</accession>
<dbReference type="Pfam" id="PF03909">
    <property type="entry name" value="BSD"/>
    <property type="match status" value="1"/>
</dbReference>
<feature type="compositionally biased region" description="Polar residues" evidence="1">
    <location>
        <begin position="366"/>
        <end position="382"/>
    </location>
</feature>
<gene>
    <name evidence="3" type="ORF">CYY_008727</name>
</gene>
<dbReference type="OrthoDB" id="73788at2759"/>
<feature type="compositionally biased region" description="Basic and acidic residues" evidence="1">
    <location>
        <begin position="296"/>
        <end position="306"/>
    </location>
</feature>
<dbReference type="InterPro" id="IPR051494">
    <property type="entry name" value="BSD_domain-containing"/>
</dbReference>
<comment type="caution">
    <text evidence="3">The sequence shown here is derived from an EMBL/GenBank/DDBJ whole genome shotgun (WGS) entry which is preliminary data.</text>
</comment>
<dbReference type="Proteomes" id="UP000695562">
    <property type="component" value="Unassembled WGS sequence"/>
</dbReference>
<organism evidence="3 4">
    <name type="scientific">Polysphondylium violaceum</name>
    <dbReference type="NCBI Taxonomy" id="133409"/>
    <lineage>
        <taxon>Eukaryota</taxon>
        <taxon>Amoebozoa</taxon>
        <taxon>Evosea</taxon>
        <taxon>Eumycetozoa</taxon>
        <taxon>Dictyostelia</taxon>
        <taxon>Dictyosteliales</taxon>
        <taxon>Dictyosteliaceae</taxon>
        <taxon>Polysphondylium</taxon>
    </lineage>
</organism>
<feature type="region of interest" description="Disordered" evidence="1">
    <location>
        <begin position="286"/>
        <end position="405"/>
    </location>
</feature>
<feature type="compositionally biased region" description="Basic and acidic residues" evidence="1">
    <location>
        <begin position="333"/>
        <end position="350"/>
    </location>
</feature>
<dbReference type="InterPro" id="IPR005607">
    <property type="entry name" value="BSD_dom"/>
</dbReference>
<dbReference type="Gene3D" id="1.10.3970.10">
    <property type="entry name" value="BSD domain"/>
    <property type="match status" value="1"/>
</dbReference>
<feature type="region of interest" description="Disordered" evidence="1">
    <location>
        <begin position="124"/>
        <end position="151"/>
    </location>
</feature>
<feature type="domain" description="BSD" evidence="2">
    <location>
        <begin position="184"/>
        <end position="231"/>
    </location>
</feature>
<dbReference type="SMART" id="SM00751">
    <property type="entry name" value="BSD"/>
    <property type="match status" value="1"/>
</dbReference>
<feature type="compositionally biased region" description="Acidic residues" evidence="1">
    <location>
        <begin position="395"/>
        <end position="405"/>
    </location>
</feature>
<feature type="compositionally biased region" description="Low complexity" evidence="1">
    <location>
        <begin position="286"/>
        <end position="295"/>
    </location>
</feature>
<protein>
    <recommendedName>
        <fullName evidence="2">BSD domain-containing protein</fullName>
    </recommendedName>
</protein>
<name>A0A8J4PMZ6_9MYCE</name>
<reference evidence="3" key="1">
    <citation type="submission" date="2020-01" db="EMBL/GenBank/DDBJ databases">
        <title>Development of genomics and gene disruption for Polysphondylium violaceum indicates a role for the polyketide synthase stlB in stalk morphogenesis.</title>
        <authorList>
            <person name="Narita B."/>
            <person name="Kawabe Y."/>
            <person name="Kin K."/>
            <person name="Saito T."/>
            <person name="Gibbs R."/>
            <person name="Kuspa A."/>
            <person name="Muzny D."/>
            <person name="Queller D."/>
            <person name="Richards S."/>
            <person name="Strassman J."/>
            <person name="Sucgang R."/>
            <person name="Worley K."/>
            <person name="Schaap P."/>
        </authorList>
    </citation>
    <scope>NUCLEOTIDE SEQUENCE</scope>
    <source>
        <strain evidence="3">QSvi11</strain>
    </source>
</reference>
<feature type="compositionally biased region" description="Low complexity" evidence="1">
    <location>
        <begin position="127"/>
        <end position="151"/>
    </location>
</feature>
<evidence type="ECO:0000313" key="4">
    <source>
        <dbReference type="Proteomes" id="UP000695562"/>
    </source>
</evidence>
<feature type="compositionally biased region" description="Basic and acidic residues" evidence="1">
    <location>
        <begin position="383"/>
        <end position="394"/>
    </location>
</feature>
<keyword evidence="4" id="KW-1185">Reference proteome</keyword>
<feature type="compositionally biased region" description="Basic and acidic residues" evidence="1">
    <location>
        <begin position="313"/>
        <end position="323"/>
    </location>
</feature>
<dbReference type="PROSITE" id="PS50858">
    <property type="entry name" value="BSD"/>
    <property type="match status" value="1"/>
</dbReference>
<dbReference type="PANTHER" id="PTHR16019:SF16">
    <property type="entry name" value="BSD DOMAIN-CONTAINING PROTEIN"/>
    <property type="match status" value="1"/>
</dbReference>
<dbReference type="AlphaFoldDB" id="A0A8J4PMZ6"/>
<dbReference type="GO" id="GO:0005737">
    <property type="term" value="C:cytoplasm"/>
    <property type="evidence" value="ECO:0007669"/>
    <property type="project" value="TreeGrafter"/>
</dbReference>
<dbReference type="InterPro" id="IPR035925">
    <property type="entry name" value="BSD_dom_sf"/>
</dbReference>
<evidence type="ECO:0000256" key="1">
    <source>
        <dbReference type="SAM" id="MobiDB-lite"/>
    </source>
</evidence>
<feature type="region of interest" description="Disordered" evidence="1">
    <location>
        <begin position="1"/>
        <end position="23"/>
    </location>
</feature>
<dbReference type="SUPFAM" id="SSF140383">
    <property type="entry name" value="BSD domain-like"/>
    <property type="match status" value="1"/>
</dbReference>
<dbReference type="PANTHER" id="PTHR16019">
    <property type="entry name" value="SYNAPSE-ASSOCIATED PROTEIN"/>
    <property type="match status" value="1"/>
</dbReference>
<feature type="compositionally biased region" description="Low complexity" evidence="1">
    <location>
        <begin position="8"/>
        <end position="20"/>
    </location>
</feature>
<evidence type="ECO:0000313" key="3">
    <source>
        <dbReference type="EMBL" id="KAF2069950.1"/>
    </source>
</evidence>
<dbReference type="EMBL" id="AJWJ01000567">
    <property type="protein sequence ID" value="KAF2069950.1"/>
    <property type="molecule type" value="Genomic_DNA"/>
</dbReference>
<sequence>MSSDKENTNNNNSNDNKNNSSGGGGWGFGGWGFNNIIESVQKINITTVTESVYKLNETVSQMNIVDTIKSKSDQMVNIYKEDLKEFSNSLLGDTSTVLSNQLDNVKQYIPASATAVLEGLQENINNTTSPRNSNTSSSTTTTSTSTSSPSLLGKSGLLKSSLSFFTSEPGDIQEFELWCRDFGDIESHSLEINTILSGDEAIKSLYLQYVPSKTSHQQFWLKYFYKQYKSRKEEERRKLIFEQVSKDEEIGWDDDEYEDEDGDQDEIKENNIQEEQINNNNDSLELNQQQQQQQQQEDKDKEEKTLDQVQEIRNTEITEKQEDVYIDSDDELDKILEMKYQEELKQKQDTPKQPPQPKEKSLPTIVDQQDLSTIENDTITTTLKEEREEKVQEKGEDEEDVFDWE</sequence>